<reference evidence="1 2" key="1">
    <citation type="submission" date="2019-10" db="EMBL/GenBank/DDBJ databases">
        <title>Nocardia macrotermitis sp. nov. and Nocardia aurantia sp. nov., isolated from the gut of fungus growing-termite Macrotermes natalensis.</title>
        <authorList>
            <person name="Benndorf R."/>
            <person name="Schwitalla J."/>
            <person name="Martin K."/>
            <person name="De Beer W."/>
            <person name="Kaster A.-K."/>
            <person name="Vollmers J."/>
            <person name="Poulsen M."/>
            <person name="Beemelmanns C."/>
        </authorList>
    </citation>
    <scope>NUCLEOTIDE SEQUENCE [LARGE SCALE GENOMIC DNA]</scope>
    <source>
        <strain evidence="1 2">RB56</strain>
    </source>
</reference>
<dbReference type="AlphaFoldDB" id="A0A7K0DP48"/>
<sequence>MTSDEFSASAHDEEPWLESWRGVAPEAKGEHEIRHESMARFYRRERLLGGRRAADLAAVGAPRPEGMTVAICRCRWIDSIQILVHKKAIQELGLRRRDADSLLTDMVADLLDSSNGQVVENIYPDGNPQLDHEDGMVFGACRVLAGDDPLARV</sequence>
<dbReference type="RefSeq" id="WP_153342656.1">
    <property type="nucleotide sequence ID" value="NZ_WEGI01000006.1"/>
</dbReference>
<accession>A0A7K0DP48</accession>
<dbReference type="OrthoDB" id="3234223at2"/>
<keyword evidence="2" id="KW-1185">Reference proteome</keyword>
<protein>
    <submittedName>
        <fullName evidence="1">Uncharacterized protein</fullName>
    </submittedName>
</protein>
<evidence type="ECO:0000313" key="1">
    <source>
        <dbReference type="EMBL" id="MQY27513.1"/>
    </source>
</evidence>
<comment type="caution">
    <text evidence="1">The sequence shown here is derived from an EMBL/GenBank/DDBJ whole genome shotgun (WGS) entry which is preliminary data.</text>
</comment>
<gene>
    <name evidence="1" type="ORF">NRB56_30960</name>
</gene>
<dbReference type="EMBL" id="WEGI01000006">
    <property type="protein sequence ID" value="MQY27513.1"/>
    <property type="molecule type" value="Genomic_DNA"/>
</dbReference>
<evidence type="ECO:0000313" key="2">
    <source>
        <dbReference type="Proteomes" id="UP000431401"/>
    </source>
</evidence>
<dbReference type="Proteomes" id="UP000431401">
    <property type="component" value="Unassembled WGS sequence"/>
</dbReference>
<organism evidence="1 2">
    <name type="scientific">Nocardia aurantia</name>
    <dbReference type="NCBI Taxonomy" id="2585199"/>
    <lineage>
        <taxon>Bacteria</taxon>
        <taxon>Bacillati</taxon>
        <taxon>Actinomycetota</taxon>
        <taxon>Actinomycetes</taxon>
        <taxon>Mycobacteriales</taxon>
        <taxon>Nocardiaceae</taxon>
        <taxon>Nocardia</taxon>
    </lineage>
</organism>
<name>A0A7K0DP48_9NOCA</name>
<proteinExistence type="predicted"/>